<feature type="transmembrane region" description="Helical" evidence="14">
    <location>
        <begin position="79"/>
        <end position="96"/>
    </location>
</feature>
<evidence type="ECO:0000256" key="11">
    <source>
        <dbReference type="ARBA" id="ARBA00023049"/>
    </source>
</evidence>
<feature type="domain" description="CBS" evidence="18">
    <location>
        <begin position="315"/>
        <end position="372"/>
    </location>
</feature>
<dbReference type="SMART" id="SM00116">
    <property type="entry name" value="CBS"/>
    <property type="match status" value="2"/>
</dbReference>
<comment type="cofactor">
    <cofactor evidence="14 16">
        <name>Zn(2+)</name>
        <dbReference type="ChEBI" id="CHEBI:29105"/>
    </cofactor>
    <text evidence="14 16">Binds 1 zinc ion per subunit.</text>
</comment>
<evidence type="ECO:0000256" key="7">
    <source>
        <dbReference type="ARBA" id="ARBA00022737"/>
    </source>
</evidence>
<evidence type="ECO:0000256" key="3">
    <source>
        <dbReference type="ARBA" id="ARBA00022475"/>
    </source>
</evidence>
<evidence type="ECO:0000256" key="10">
    <source>
        <dbReference type="ARBA" id="ARBA00022989"/>
    </source>
</evidence>
<dbReference type="InterPro" id="IPR046342">
    <property type="entry name" value="CBS_dom_sf"/>
</dbReference>
<dbReference type="SUPFAM" id="SSF54631">
    <property type="entry name" value="CBS-domain pair"/>
    <property type="match status" value="1"/>
</dbReference>
<evidence type="ECO:0000313" key="20">
    <source>
        <dbReference type="Proteomes" id="UP000218899"/>
    </source>
</evidence>
<sequence length="386" mass="43353">MFTRRFTLFRLFGFEVRLDLTWLLLAVLVTWSLASGLFPTLTPGLDSRTYFWMGVVGTLGLLFSIVFHELSHALVARRYGLPIGGITLFIFGGVAEMTREPENAKTEFLMAVAGPISSLVLALLFYELYVYTASDVATPLNGVAYYLGLLNVILAVFNLVPAFPLDGGRMLRAALWGWKGDYRWATRFAARLGSGFGLLLIMLGVFAFLTGNVITGMWWFLIGLFLRGAAGMSYQQLVIRETMHGEKVARFMNPHPVTVSSNVRIQDLVDDYIYRHHFKMYPVVDNERLLGCVSTDEVKKLAREDWHRRTVADVMDRCSSDNTVTPNADAMEAWMQMSRTGASRLLVEDRGRLAGILSLRDLMRFMSLKFDLDQSPKGMPGRAGRG</sequence>
<feature type="transmembrane region" description="Helical" evidence="14">
    <location>
        <begin position="143"/>
        <end position="167"/>
    </location>
</feature>
<dbReference type="Pfam" id="PF00571">
    <property type="entry name" value="CBS"/>
    <property type="match status" value="2"/>
</dbReference>
<dbReference type="RefSeq" id="WP_096460837.1">
    <property type="nucleotide sequence ID" value="NZ_AP014936.1"/>
</dbReference>
<feature type="binding site" evidence="16">
    <location>
        <position position="72"/>
    </location>
    <ligand>
        <name>Zn(2+)</name>
        <dbReference type="ChEBI" id="CHEBI:29105"/>
        <note>catalytic</note>
    </ligand>
</feature>
<keyword evidence="10 14" id="KW-1133">Transmembrane helix</keyword>
<evidence type="ECO:0000256" key="15">
    <source>
        <dbReference type="PIRSR" id="PIRSR006404-1"/>
    </source>
</evidence>
<feature type="transmembrane region" description="Helical" evidence="14">
    <location>
        <begin position="108"/>
        <end position="131"/>
    </location>
</feature>
<dbReference type="PANTHER" id="PTHR39188:SF3">
    <property type="entry name" value="STAGE IV SPORULATION PROTEIN FB"/>
    <property type="match status" value="1"/>
</dbReference>
<dbReference type="PANTHER" id="PTHR39188">
    <property type="entry name" value="MEMBRANE-ASSOCIATED ZINC METALLOPROTEASE M50B"/>
    <property type="match status" value="1"/>
</dbReference>
<keyword evidence="6 14" id="KW-0479">Metal-binding</keyword>
<dbReference type="EMBL" id="AP014936">
    <property type="protein sequence ID" value="BAU48308.1"/>
    <property type="molecule type" value="Genomic_DNA"/>
</dbReference>
<evidence type="ECO:0000256" key="17">
    <source>
        <dbReference type="PROSITE-ProRule" id="PRU00703"/>
    </source>
</evidence>
<dbReference type="InterPro" id="IPR000644">
    <property type="entry name" value="CBS_dom"/>
</dbReference>
<proteinExistence type="inferred from homology"/>
<keyword evidence="8 14" id="KW-0378">Hydrolase</keyword>
<protein>
    <recommendedName>
        <fullName evidence="14">Zinc metalloprotease</fullName>
    </recommendedName>
</protein>
<evidence type="ECO:0000256" key="4">
    <source>
        <dbReference type="ARBA" id="ARBA00022670"/>
    </source>
</evidence>
<dbReference type="Proteomes" id="UP000218899">
    <property type="component" value="Chromosome"/>
</dbReference>
<reference evidence="19 20" key="1">
    <citation type="submission" date="2015-08" db="EMBL/GenBank/DDBJ databases">
        <title>Complete genome sequence of Sulfurifustis variabilis.</title>
        <authorList>
            <person name="Miura A."/>
            <person name="Kojima H."/>
            <person name="Fukui M."/>
        </authorList>
    </citation>
    <scope>NUCLEOTIDE SEQUENCE [LARGE SCALE GENOMIC DNA]</scope>
    <source>
        <strain evidence="20">skN76</strain>
    </source>
</reference>
<name>A0A1B4V442_9GAMM</name>
<comment type="similarity">
    <text evidence="2 14">Belongs to the peptidase M50B family.</text>
</comment>
<evidence type="ECO:0000313" key="19">
    <source>
        <dbReference type="EMBL" id="BAU48308.1"/>
    </source>
</evidence>
<comment type="subcellular location">
    <subcellularLocation>
        <location evidence="1 14">Cell membrane</location>
        <topology evidence="1 14">Multi-pass membrane protein</topology>
    </subcellularLocation>
</comment>
<feature type="binding site" evidence="16">
    <location>
        <position position="68"/>
    </location>
    <ligand>
        <name>Zn(2+)</name>
        <dbReference type="ChEBI" id="CHEBI:29105"/>
        <note>catalytic</note>
    </ligand>
</feature>
<dbReference type="GO" id="GO:0046872">
    <property type="term" value="F:metal ion binding"/>
    <property type="evidence" value="ECO:0007669"/>
    <property type="project" value="UniProtKB-UniRule"/>
</dbReference>
<dbReference type="GO" id="GO:0008237">
    <property type="term" value="F:metallopeptidase activity"/>
    <property type="evidence" value="ECO:0007669"/>
    <property type="project" value="UniProtKB-UniRule"/>
</dbReference>
<keyword evidence="7" id="KW-0677">Repeat</keyword>
<evidence type="ECO:0000259" key="18">
    <source>
        <dbReference type="PROSITE" id="PS51371"/>
    </source>
</evidence>
<dbReference type="InterPro" id="IPR008915">
    <property type="entry name" value="Peptidase_M50"/>
</dbReference>
<evidence type="ECO:0000256" key="9">
    <source>
        <dbReference type="ARBA" id="ARBA00022833"/>
    </source>
</evidence>
<feature type="transmembrane region" description="Helical" evidence="14">
    <location>
        <begin position="188"/>
        <end position="210"/>
    </location>
</feature>
<dbReference type="PIRSF" id="PIRSF006404">
    <property type="entry name" value="UCP006404_Pept_M50_CBS"/>
    <property type="match status" value="1"/>
</dbReference>
<keyword evidence="9 14" id="KW-0862">Zinc</keyword>
<evidence type="ECO:0000256" key="1">
    <source>
        <dbReference type="ARBA" id="ARBA00004651"/>
    </source>
</evidence>
<evidence type="ECO:0000256" key="8">
    <source>
        <dbReference type="ARBA" id="ARBA00022801"/>
    </source>
</evidence>
<evidence type="ECO:0000256" key="12">
    <source>
        <dbReference type="ARBA" id="ARBA00023122"/>
    </source>
</evidence>
<keyword evidence="13 14" id="KW-0472">Membrane</keyword>
<dbReference type="InterPro" id="IPR016483">
    <property type="entry name" value="UCP006404_Pept_M50_CBS"/>
</dbReference>
<dbReference type="OrthoDB" id="8772544at2"/>
<feature type="transmembrane region" description="Helical" evidence="14">
    <location>
        <begin position="20"/>
        <end position="38"/>
    </location>
</feature>
<dbReference type="Gene3D" id="3.10.580.10">
    <property type="entry name" value="CBS-domain"/>
    <property type="match status" value="2"/>
</dbReference>
<organism evidence="19 20">
    <name type="scientific">Sulfurifustis variabilis</name>
    <dbReference type="NCBI Taxonomy" id="1675686"/>
    <lineage>
        <taxon>Bacteria</taxon>
        <taxon>Pseudomonadati</taxon>
        <taxon>Pseudomonadota</taxon>
        <taxon>Gammaproteobacteria</taxon>
        <taxon>Acidiferrobacterales</taxon>
        <taxon>Acidiferrobacteraceae</taxon>
        <taxon>Sulfurifustis</taxon>
    </lineage>
</organism>
<evidence type="ECO:0000256" key="16">
    <source>
        <dbReference type="PIRSR" id="PIRSR006404-2"/>
    </source>
</evidence>
<gene>
    <name evidence="19" type="ORF">SVA_1754</name>
</gene>
<dbReference type="GO" id="GO:0005886">
    <property type="term" value="C:plasma membrane"/>
    <property type="evidence" value="ECO:0007669"/>
    <property type="project" value="UniProtKB-SubCell"/>
</dbReference>
<keyword evidence="12 17" id="KW-0129">CBS domain</keyword>
<dbReference type="Pfam" id="PF02163">
    <property type="entry name" value="Peptidase_M50"/>
    <property type="match status" value="2"/>
</dbReference>
<keyword evidence="4 14" id="KW-0645">Protease</keyword>
<dbReference type="KEGG" id="sva:SVA_1754"/>
<keyword evidence="20" id="KW-1185">Reference proteome</keyword>
<evidence type="ECO:0000256" key="13">
    <source>
        <dbReference type="ARBA" id="ARBA00023136"/>
    </source>
</evidence>
<feature type="binding site" evidence="16">
    <location>
        <position position="166"/>
    </location>
    <ligand>
        <name>Zn(2+)</name>
        <dbReference type="ChEBI" id="CHEBI:29105"/>
        <note>catalytic</note>
    </ligand>
</feature>
<feature type="transmembrane region" description="Helical" evidence="14">
    <location>
        <begin position="216"/>
        <end position="234"/>
    </location>
</feature>
<keyword evidence="3 14" id="KW-1003">Cell membrane</keyword>
<keyword evidence="5 14" id="KW-0812">Transmembrane</keyword>
<feature type="transmembrane region" description="Helical" evidence="14">
    <location>
        <begin position="50"/>
        <end position="67"/>
    </location>
</feature>
<dbReference type="CDD" id="cd06164">
    <property type="entry name" value="S2P-M50_SpoIVFB_CBS"/>
    <property type="match status" value="1"/>
</dbReference>
<evidence type="ECO:0000256" key="5">
    <source>
        <dbReference type="ARBA" id="ARBA00022692"/>
    </source>
</evidence>
<evidence type="ECO:0000256" key="2">
    <source>
        <dbReference type="ARBA" id="ARBA00007931"/>
    </source>
</evidence>
<dbReference type="AlphaFoldDB" id="A0A1B4V442"/>
<evidence type="ECO:0000256" key="14">
    <source>
        <dbReference type="PIRNR" id="PIRNR006404"/>
    </source>
</evidence>
<dbReference type="GO" id="GO:0006508">
    <property type="term" value="P:proteolysis"/>
    <property type="evidence" value="ECO:0007669"/>
    <property type="project" value="UniProtKB-KW"/>
</dbReference>
<feature type="domain" description="CBS" evidence="18">
    <location>
        <begin position="252"/>
        <end position="310"/>
    </location>
</feature>
<feature type="active site" evidence="15">
    <location>
        <position position="69"/>
    </location>
</feature>
<evidence type="ECO:0000256" key="6">
    <source>
        <dbReference type="ARBA" id="ARBA00022723"/>
    </source>
</evidence>
<keyword evidence="11 14" id="KW-0482">Metalloprotease</keyword>
<dbReference type="PROSITE" id="PS51371">
    <property type="entry name" value="CBS"/>
    <property type="match status" value="2"/>
</dbReference>
<accession>A0A1B4V442</accession>